<accession>A0A8S5R5Z2</accession>
<organism evidence="1">
    <name type="scientific">Siphoviridae sp. ctpV36</name>
    <dbReference type="NCBI Taxonomy" id="2827279"/>
    <lineage>
        <taxon>Viruses</taxon>
        <taxon>Duplodnaviria</taxon>
        <taxon>Heunggongvirae</taxon>
        <taxon>Uroviricota</taxon>
        <taxon>Caudoviricetes</taxon>
    </lineage>
</organism>
<dbReference type="EMBL" id="BK015819">
    <property type="protein sequence ID" value="DAE26505.1"/>
    <property type="molecule type" value="Genomic_DNA"/>
</dbReference>
<reference evidence="1" key="1">
    <citation type="journal article" date="2021" name="Proc. Natl. Acad. Sci. U.S.A.">
        <title>A Catalog of Tens of Thousands of Viruses from Human Metagenomes Reveals Hidden Associations with Chronic Diseases.</title>
        <authorList>
            <person name="Tisza M.J."/>
            <person name="Buck C.B."/>
        </authorList>
    </citation>
    <scope>NUCLEOTIDE SEQUENCE</scope>
    <source>
        <strain evidence="1">CtpV36</strain>
    </source>
</reference>
<sequence>MIVLSVSLASNGVVKVPGYEQLVRFGYTKNRGVYRLHVDATGEWEGLTIRAFWHVPGGKDPASSLVADGSVDVPASVTAQPGNGCITFEGSDGTKTVTSADLRYRVSANSGTEDGTTPEPGTPAWQQFVDAVKGSSASAVQAAKDAAVSAASADASAGAADRRAQSAAGSAAAAASSESAAGQSAQAASDSAAEATRQAELAAQTAESKGYLYLEDHDNSGTLSLVIADSIADEITLRDNGAGILEVVYQ</sequence>
<protein>
    <submittedName>
        <fullName evidence="1">Uncharacterized protein</fullName>
    </submittedName>
</protein>
<evidence type="ECO:0000313" key="1">
    <source>
        <dbReference type="EMBL" id="DAE26505.1"/>
    </source>
</evidence>
<proteinExistence type="predicted"/>
<name>A0A8S5R5Z2_9CAUD</name>